<gene>
    <name evidence="2" type="ORF">GCM10007916_11210</name>
</gene>
<dbReference type="RefSeq" id="WP_284203177.1">
    <property type="nucleotide sequence ID" value="NZ_BSPQ01000002.1"/>
</dbReference>
<keyword evidence="1" id="KW-0732">Signal</keyword>
<evidence type="ECO:0000313" key="2">
    <source>
        <dbReference type="EMBL" id="GLS90054.1"/>
    </source>
</evidence>
<comment type="caution">
    <text evidence="2">The sequence shown here is derived from an EMBL/GenBank/DDBJ whole genome shotgun (WGS) entry which is preliminary data.</text>
</comment>
<feature type="signal peptide" evidence="1">
    <location>
        <begin position="1"/>
        <end position="19"/>
    </location>
</feature>
<organism evidence="2 3">
    <name type="scientific">Psychromonas marina</name>
    <dbReference type="NCBI Taxonomy" id="88364"/>
    <lineage>
        <taxon>Bacteria</taxon>
        <taxon>Pseudomonadati</taxon>
        <taxon>Pseudomonadota</taxon>
        <taxon>Gammaproteobacteria</taxon>
        <taxon>Alteromonadales</taxon>
        <taxon>Psychromonadaceae</taxon>
        <taxon>Psychromonas</taxon>
    </lineage>
</organism>
<feature type="chain" id="PRO_5046731680" description="DUF3142 domain-containing protein" evidence="1">
    <location>
        <begin position="20"/>
        <end position="262"/>
    </location>
</feature>
<dbReference type="EMBL" id="BSPQ01000002">
    <property type="protein sequence ID" value="GLS90054.1"/>
    <property type="molecule type" value="Genomic_DNA"/>
</dbReference>
<keyword evidence="3" id="KW-1185">Reference proteome</keyword>
<name>A0ABQ6DYI1_9GAMM</name>
<reference evidence="3" key="1">
    <citation type="journal article" date="2019" name="Int. J. Syst. Evol. Microbiol.">
        <title>The Global Catalogue of Microorganisms (GCM) 10K type strain sequencing project: providing services to taxonomists for standard genome sequencing and annotation.</title>
        <authorList>
            <consortium name="The Broad Institute Genomics Platform"/>
            <consortium name="The Broad Institute Genome Sequencing Center for Infectious Disease"/>
            <person name="Wu L."/>
            <person name="Ma J."/>
        </authorList>
    </citation>
    <scope>NUCLEOTIDE SEQUENCE [LARGE SCALE GENOMIC DNA]</scope>
    <source>
        <strain evidence="3">NBRC 103166</strain>
    </source>
</reference>
<protein>
    <recommendedName>
        <fullName evidence="4">DUF3142 domain-containing protein</fullName>
    </recommendedName>
</protein>
<evidence type="ECO:0000313" key="3">
    <source>
        <dbReference type="Proteomes" id="UP001157353"/>
    </source>
</evidence>
<accession>A0ABQ6DYI1</accession>
<dbReference type="Proteomes" id="UP001157353">
    <property type="component" value="Unassembled WGS sequence"/>
</dbReference>
<evidence type="ECO:0000256" key="1">
    <source>
        <dbReference type="SAM" id="SignalP"/>
    </source>
</evidence>
<sequence length="262" mass="30341">MSRIISFIFITLFSSSLFANVYPINLSADQTQQLGQLIWKNEGQNKVEHLTTWNQQEDFPSLGLGHFIWYPTSEKGPFKEQFPALVDFMSENGAVLPTWLTEAKVAPWQSREQFYAAFEGPQLTELRLLLSQQLQLQTRFIILRLERAIPLILESSTALEQQVIEQQLKQLATPEGVFTLLDYVNFKGEGVNPKERYQGDGWGLKQVLLTMPIHYDNPLRSFGFAADEVLTRRVKNAPRDEQRWLKGWRVRVHAYQDLKIID</sequence>
<evidence type="ECO:0008006" key="4">
    <source>
        <dbReference type="Google" id="ProtNLM"/>
    </source>
</evidence>
<proteinExistence type="predicted"/>